<organism evidence="1 2">
    <name type="scientific">Sphagnurus paluster</name>
    <dbReference type="NCBI Taxonomy" id="117069"/>
    <lineage>
        <taxon>Eukaryota</taxon>
        <taxon>Fungi</taxon>
        <taxon>Dikarya</taxon>
        <taxon>Basidiomycota</taxon>
        <taxon>Agaricomycotina</taxon>
        <taxon>Agaricomycetes</taxon>
        <taxon>Agaricomycetidae</taxon>
        <taxon>Agaricales</taxon>
        <taxon>Tricholomatineae</taxon>
        <taxon>Lyophyllaceae</taxon>
        <taxon>Sphagnurus</taxon>
    </lineage>
</organism>
<dbReference type="Proteomes" id="UP000717328">
    <property type="component" value="Unassembled WGS sequence"/>
</dbReference>
<dbReference type="EMBL" id="JABCKI010005879">
    <property type="protein sequence ID" value="KAG5636906.1"/>
    <property type="molecule type" value="Genomic_DNA"/>
</dbReference>
<comment type="caution">
    <text evidence="1">The sequence shown here is derived from an EMBL/GenBank/DDBJ whole genome shotgun (WGS) entry which is preliminary data.</text>
</comment>
<dbReference type="InterPro" id="IPR032675">
    <property type="entry name" value="LRR_dom_sf"/>
</dbReference>
<evidence type="ECO:0000313" key="1">
    <source>
        <dbReference type="EMBL" id="KAG5636906.1"/>
    </source>
</evidence>
<name>A0A9P7FTQ9_9AGAR</name>
<proteinExistence type="predicted"/>
<dbReference type="OrthoDB" id="3039255at2759"/>
<keyword evidence="2" id="KW-1185">Reference proteome</keyword>
<accession>A0A9P7FTQ9</accession>
<sequence>MAMQAKYGTLHFNNRDQYTKNLHQNAISTQYVRSIHVSLHEIANIHVREYNTGILAKITGRGRTHYAAKTKKCFDAMLELLRNLPNVRLLEFKLWHSYGLVNVERFVPIVKTSWAASGSILQVLKLGIPIEGLQLVLSPSIIFPCLEELYLEVSRASLTSDPALVMTDVLALFLNNHYTTLRLFHLDSRHQYKFNTAPLLLNLQKLPHLEDFAQTYDFVSIRQTDTSGLTYVLRLHSDQLRSLFLLPNGQDLYGTVPTPDEWYAQDFLSVPLPQLERLTLSLINFSDMRRTTGYLSRFSATLTSLTLLHRGCTYSEVDVLTEAFYHQRKLRRLAIVVEVMSPPLLVLLATKLSALRVLDISYERINSAHSGNAKFDPVVLLRGMYTRGNYYAPFVRNSMVRISEGISGTMKRPGELCFWEWKLCV</sequence>
<dbReference type="Gene3D" id="3.80.10.10">
    <property type="entry name" value="Ribonuclease Inhibitor"/>
    <property type="match status" value="1"/>
</dbReference>
<protein>
    <submittedName>
        <fullName evidence="1">Uncharacterized protein</fullName>
    </submittedName>
</protein>
<reference evidence="1" key="1">
    <citation type="submission" date="2021-02" db="EMBL/GenBank/DDBJ databases">
        <authorList>
            <person name="Nieuwenhuis M."/>
            <person name="Van De Peppel L.J.J."/>
        </authorList>
    </citation>
    <scope>NUCLEOTIDE SEQUENCE</scope>
    <source>
        <strain evidence="1">D49</strain>
    </source>
</reference>
<reference evidence="1" key="2">
    <citation type="submission" date="2021-10" db="EMBL/GenBank/DDBJ databases">
        <title>Phylogenomics reveals ancestral predisposition of the termite-cultivated fungus Termitomyces towards a domesticated lifestyle.</title>
        <authorList>
            <person name="Auxier B."/>
            <person name="Grum-Grzhimaylo A."/>
            <person name="Cardenas M.E."/>
            <person name="Lodge J.D."/>
            <person name="Laessoe T."/>
            <person name="Pedersen O."/>
            <person name="Smith M.E."/>
            <person name="Kuyper T.W."/>
            <person name="Franco-Molano E.A."/>
            <person name="Baroni T.J."/>
            <person name="Aanen D.K."/>
        </authorList>
    </citation>
    <scope>NUCLEOTIDE SEQUENCE</scope>
    <source>
        <strain evidence="1">D49</strain>
    </source>
</reference>
<dbReference type="AlphaFoldDB" id="A0A9P7FTQ9"/>
<dbReference type="SUPFAM" id="SSF52047">
    <property type="entry name" value="RNI-like"/>
    <property type="match status" value="1"/>
</dbReference>
<evidence type="ECO:0000313" key="2">
    <source>
        <dbReference type="Proteomes" id="UP000717328"/>
    </source>
</evidence>
<gene>
    <name evidence="1" type="ORF">H0H81_006441</name>
</gene>